<dbReference type="SUPFAM" id="SSF51735">
    <property type="entry name" value="NAD(P)-binding Rossmann-fold domains"/>
    <property type="match status" value="1"/>
</dbReference>
<organism evidence="4 5">
    <name type="scientific">Actinomadura harenae</name>
    <dbReference type="NCBI Taxonomy" id="2483351"/>
    <lineage>
        <taxon>Bacteria</taxon>
        <taxon>Bacillati</taxon>
        <taxon>Actinomycetota</taxon>
        <taxon>Actinomycetes</taxon>
        <taxon>Streptosporangiales</taxon>
        <taxon>Thermomonosporaceae</taxon>
        <taxon>Actinomadura</taxon>
    </lineage>
</organism>
<accession>A0A3M2LYP5</accession>
<comment type="similarity">
    <text evidence="1">Belongs to the short-chain dehydrogenases/reductases (SDR) family.</text>
</comment>
<dbReference type="Proteomes" id="UP000282674">
    <property type="component" value="Unassembled WGS sequence"/>
</dbReference>
<keyword evidence="2" id="KW-0560">Oxidoreductase</keyword>
<dbReference type="InterPro" id="IPR002347">
    <property type="entry name" value="SDR_fam"/>
</dbReference>
<dbReference type="EMBL" id="RFFG01000031">
    <property type="protein sequence ID" value="RMI42664.1"/>
    <property type="molecule type" value="Genomic_DNA"/>
</dbReference>
<dbReference type="PRINTS" id="PR00081">
    <property type="entry name" value="GDHRDH"/>
</dbReference>
<proteinExistence type="inferred from homology"/>
<evidence type="ECO:0000313" key="5">
    <source>
        <dbReference type="Proteomes" id="UP000282674"/>
    </source>
</evidence>
<dbReference type="Gene3D" id="3.40.50.720">
    <property type="entry name" value="NAD(P)-binding Rossmann-like Domain"/>
    <property type="match status" value="1"/>
</dbReference>
<protein>
    <submittedName>
        <fullName evidence="4">SDR family NAD(P)-dependent oxidoreductase</fullName>
    </submittedName>
</protein>
<sequence>MTAFQGPADPGSSGRAGGPESGRAGKVALITGGANGIGAAAARRLAGEGVHVVLADVDEDAGRPLAAELDGAFVRCDVREPADSERAVQTAVDTFGGLDLAFLNAGVISGFGLGDDFDPAAYRRAMSINVDGVVYGVHAALPALRARGGGDIVATASMAGLTATPFDPVYGANKAAVIGLVRALGAAHRAEGIRVNALCPSFAETDIIATIKDELERQGFPVLPLPDVVDAFMAILDGDGAGEAWYVVPGRPSEPFRFRGVPGPR</sequence>
<dbReference type="OrthoDB" id="4133661at2"/>
<gene>
    <name evidence="4" type="ORF">EBO15_18655</name>
</gene>
<keyword evidence="5" id="KW-1185">Reference proteome</keyword>
<dbReference type="AlphaFoldDB" id="A0A3M2LYP5"/>
<dbReference type="RefSeq" id="WP_122195682.1">
    <property type="nucleotide sequence ID" value="NZ_JBHSKC010000029.1"/>
</dbReference>
<evidence type="ECO:0000256" key="3">
    <source>
        <dbReference type="SAM" id="MobiDB-lite"/>
    </source>
</evidence>
<name>A0A3M2LYP5_9ACTN</name>
<evidence type="ECO:0000256" key="1">
    <source>
        <dbReference type="ARBA" id="ARBA00006484"/>
    </source>
</evidence>
<evidence type="ECO:0000313" key="4">
    <source>
        <dbReference type="EMBL" id="RMI42664.1"/>
    </source>
</evidence>
<dbReference type="PANTHER" id="PTHR43180">
    <property type="entry name" value="3-OXOACYL-(ACYL-CARRIER-PROTEIN) REDUCTASE (AFU_ORTHOLOGUE AFUA_6G11210)"/>
    <property type="match status" value="1"/>
</dbReference>
<dbReference type="FunFam" id="3.40.50.720:FF:000084">
    <property type="entry name" value="Short-chain dehydrogenase reductase"/>
    <property type="match status" value="1"/>
</dbReference>
<dbReference type="InterPro" id="IPR036291">
    <property type="entry name" value="NAD(P)-bd_dom_sf"/>
</dbReference>
<comment type="caution">
    <text evidence="4">The sequence shown here is derived from an EMBL/GenBank/DDBJ whole genome shotgun (WGS) entry which is preliminary data.</text>
</comment>
<dbReference type="PANTHER" id="PTHR43180:SF33">
    <property type="entry name" value="15-HYDROXYPROSTAGLANDIN DEHYDROGENASE [NAD(+)]-LIKE"/>
    <property type="match status" value="1"/>
</dbReference>
<reference evidence="4 5" key="1">
    <citation type="submission" date="2018-10" db="EMBL/GenBank/DDBJ databases">
        <title>Isolation from soil.</title>
        <authorList>
            <person name="Hu J."/>
        </authorList>
    </citation>
    <scope>NUCLEOTIDE SEQUENCE [LARGE SCALE GENOMIC DNA]</scope>
    <source>
        <strain evidence="4 5">NEAU-Ht49</strain>
    </source>
</reference>
<feature type="region of interest" description="Disordered" evidence="3">
    <location>
        <begin position="1"/>
        <end position="24"/>
    </location>
</feature>
<evidence type="ECO:0000256" key="2">
    <source>
        <dbReference type="ARBA" id="ARBA00023002"/>
    </source>
</evidence>
<dbReference type="Pfam" id="PF00106">
    <property type="entry name" value="adh_short"/>
    <property type="match status" value="1"/>
</dbReference>
<dbReference type="GO" id="GO:0016491">
    <property type="term" value="F:oxidoreductase activity"/>
    <property type="evidence" value="ECO:0007669"/>
    <property type="project" value="UniProtKB-KW"/>
</dbReference>